<evidence type="ECO:0000313" key="4">
    <source>
        <dbReference type="EMBL" id="CEO50308.1"/>
    </source>
</evidence>
<dbReference type="GO" id="GO:0000981">
    <property type="term" value="F:DNA-binding transcription factor activity, RNA polymerase II-specific"/>
    <property type="evidence" value="ECO:0007669"/>
    <property type="project" value="InterPro"/>
</dbReference>
<proteinExistence type="predicted"/>
<protein>
    <recommendedName>
        <fullName evidence="3">Zn(2)-C6 fungal-type domain-containing protein</fullName>
    </recommendedName>
</protein>
<dbReference type="SUPFAM" id="SSF57701">
    <property type="entry name" value="Zn2/Cys6 DNA-binding domain"/>
    <property type="match status" value="1"/>
</dbReference>
<evidence type="ECO:0000259" key="3">
    <source>
        <dbReference type="Pfam" id="PF00172"/>
    </source>
</evidence>
<feature type="non-terminal residue" evidence="4">
    <location>
        <position position="430"/>
    </location>
</feature>
<accession>A0A0B7JYZ9</accession>
<keyword evidence="2" id="KW-0539">Nucleus</keyword>
<reference evidence="4" key="1">
    <citation type="submission" date="2015-01" db="EMBL/GenBank/DDBJ databases">
        <authorList>
            <person name="Durling Mikael"/>
        </authorList>
    </citation>
    <scope>NUCLEOTIDE SEQUENCE</scope>
</reference>
<dbReference type="InterPro" id="IPR001138">
    <property type="entry name" value="Zn2Cys6_DnaBD"/>
</dbReference>
<name>A0A0B7JYZ9_BIOOC</name>
<dbReference type="Pfam" id="PF11951">
    <property type="entry name" value="Fungal_trans_2"/>
    <property type="match status" value="2"/>
</dbReference>
<gene>
    <name evidence="4" type="ORF">BN869_000006366_1</name>
</gene>
<evidence type="ECO:0000256" key="2">
    <source>
        <dbReference type="ARBA" id="ARBA00023242"/>
    </source>
</evidence>
<comment type="subcellular location">
    <subcellularLocation>
        <location evidence="1">Nucleus</location>
    </subcellularLocation>
</comment>
<dbReference type="InterPro" id="IPR021858">
    <property type="entry name" value="Fun_TF"/>
</dbReference>
<dbReference type="InterPro" id="IPR036864">
    <property type="entry name" value="Zn2-C6_fun-type_DNA-bd_sf"/>
</dbReference>
<sequence>MESTLSPLLRLTLGEACWTCQEHLRACDAGLPRCRTCIEHGSTCSGYGSKLSLTHTGLKSKRQSGHTLRSPSMTGQLAPVQDMPILTAFHPLPVEQSYFAQHFSHNIARIGLAIDHQGNGYRWLLPMAMSEPALLNAALAVAASHHSRWQQSTNNDALKYLRASCLNLKQRLVDRKLVHSNVTLASMLLLATLGIAAIPELDPWMEATADHKQTIDALFGCSVRLPKLLSAASRLLVAIRDGQLVPSEIQSRADALQKEIRATRISADAIPMLGLTCRRTAQAFSASIGLHEDEMRRRAIATAEIFRHAAHIFVYRIIHGPEISLSPEMLESLHSALGLLTLVPDAVGPGANLGWCLVVLGTELETAEYRHYITSRWAGLHLLGVHSTKNGEKILNEVWNHRDLIKQGYPGASERWQDTMLRIGKAQILM</sequence>
<dbReference type="GO" id="GO:0005634">
    <property type="term" value="C:nucleus"/>
    <property type="evidence" value="ECO:0007669"/>
    <property type="project" value="UniProtKB-SubCell"/>
</dbReference>
<dbReference type="AlphaFoldDB" id="A0A0B7JYZ9"/>
<dbReference type="EMBL" id="CDPU01000018">
    <property type="protein sequence ID" value="CEO50308.1"/>
    <property type="molecule type" value="Genomic_DNA"/>
</dbReference>
<dbReference type="PANTHER" id="PTHR37534:SF20">
    <property type="entry name" value="PRO1A C6 ZINK-FINGER PROTEIN"/>
    <property type="match status" value="1"/>
</dbReference>
<dbReference type="GO" id="GO:0008270">
    <property type="term" value="F:zinc ion binding"/>
    <property type="evidence" value="ECO:0007669"/>
    <property type="project" value="InterPro"/>
</dbReference>
<feature type="domain" description="Zn(2)-C6 fungal-type" evidence="3">
    <location>
        <begin position="16"/>
        <end position="49"/>
    </location>
</feature>
<dbReference type="CDD" id="cd00067">
    <property type="entry name" value="GAL4"/>
    <property type="match status" value="1"/>
</dbReference>
<organism evidence="4">
    <name type="scientific">Bionectria ochroleuca</name>
    <name type="common">Gliocladium roseum</name>
    <dbReference type="NCBI Taxonomy" id="29856"/>
    <lineage>
        <taxon>Eukaryota</taxon>
        <taxon>Fungi</taxon>
        <taxon>Dikarya</taxon>
        <taxon>Ascomycota</taxon>
        <taxon>Pezizomycotina</taxon>
        <taxon>Sordariomycetes</taxon>
        <taxon>Hypocreomycetidae</taxon>
        <taxon>Hypocreales</taxon>
        <taxon>Bionectriaceae</taxon>
        <taxon>Clonostachys</taxon>
    </lineage>
</organism>
<dbReference type="PANTHER" id="PTHR37534">
    <property type="entry name" value="TRANSCRIPTIONAL ACTIVATOR PROTEIN UGA3"/>
    <property type="match status" value="1"/>
</dbReference>
<evidence type="ECO:0000256" key="1">
    <source>
        <dbReference type="ARBA" id="ARBA00004123"/>
    </source>
</evidence>
<dbReference type="Pfam" id="PF00172">
    <property type="entry name" value="Zn_clus"/>
    <property type="match status" value="1"/>
</dbReference>